<gene>
    <name evidence="2" type="ORF">ENS56_06090</name>
</gene>
<organism evidence="2">
    <name type="scientific">Ignavibacterium album</name>
    <dbReference type="NCBI Taxonomy" id="591197"/>
    <lineage>
        <taxon>Bacteria</taxon>
        <taxon>Pseudomonadati</taxon>
        <taxon>Ignavibacteriota</taxon>
        <taxon>Ignavibacteria</taxon>
        <taxon>Ignavibacteriales</taxon>
        <taxon>Ignavibacteriaceae</taxon>
        <taxon>Ignavibacterium</taxon>
    </lineage>
</organism>
<protein>
    <submittedName>
        <fullName evidence="2">Uncharacterized protein</fullName>
    </submittedName>
</protein>
<reference evidence="2" key="1">
    <citation type="journal article" date="2020" name="mSystems">
        <title>Genome- and Community-Level Interaction Insights into Carbon Utilization and Element Cycling Functions of Hydrothermarchaeota in Hydrothermal Sediment.</title>
        <authorList>
            <person name="Zhou Z."/>
            <person name="Liu Y."/>
            <person name="Xu W."/>
            <person name="Pan J."/>
            <person name="Luo Z.H."/>
            <person name="Li M."/>
        </authorList>
    </citation>
    <scope>NUCLEOTIDE SEQUENCE [LARGE SCALE GENOMIC DNA]</scope>
    <source>
        <strain evidence="2">SpSt-500</strain>
    </source>
</reference>
<dbReference type="EMBL" id="DSVI01000007">
    <property type="protein sequence ID" value="HGT47584.1"/>
    <property type="molecule type" value="Genomic_DNA"/>
</dbReference>
<keyword evidence="1" id="KW-0472">Membrane</keyword>
<comment type="caution">
    <text evidence="2">The sequence shown here is derived from an EMBL/GenBank/DDBJ whole genome shotgun (WGS) entry which is preliminary data.</text>
</comment>
<keyword evidence="1" id="KW-1133">Transmembrane helix</keyword>
<accession>A0A832DF98</accession>
<name>A0A832DF98_9BACT</name>
<proteinExistence type="predicted"/>
<evidence type="ECO:0000313" key="2">
    <source>
        <dbReference type="EMBL" id="HGT47584.1"/>
    </source>
</evidence>
<dbReference type="AlphaFoldDB" id="A0A832DF98"/>
<feature type="transmembrane region" description="Helical" evidence="1">
    <location>
        <begin position="48"/>
        <end position="71"/>
    </location>
</feature>
<keyword evidence="1" id="KW-0812">Transmembrane</keyword>
<sequence>MKTIEATLNRLSAKNILVRFYKYYIIDSILILKREGFKSLLKKRGWKVFAVVIGYYTIRDTILYILIPFLVAKGIF</sequence>
<evidence type="ECO:0000256" key="1">
    <source>
        <dbReference type="SAM" id="Phobius"/>
    </source>
</evidence>